<protein>
    <recommendedName>
        <fullName evidence="2">NAD-dependent epimerase/dehydratase domain-containing protein</fullName>
    </recommendedName>
</protein>
<evidence type="ECO:0000256" key="1">
    <source>
        <dbReference type="SAM" id="Phobius"/>
    </source>
</evidence>
<accession>A0A0F9HV09</accession>
<dbReference type="InterPro" id="IPR001509">
    <property type="entry name" value="Epimerase_deHydtase"/>
</dbReference>
<comment type="caution">
    <text evidence="3">The sequence shown here is derived from an EMBL/GenBank/DDBJ whole genome shotgun (WGS) entry which is preliminary data.</text>
</comment>
<feature type="transmembrane region" description="Helical" evidence="1">
    <location>
        <begin position="258"/>
        <end position="277"/>
    </location>
</feature>
<dbReference type="AlphaFoldDB" id="A0A0F9HV09"/>
<feature type="domain" description="NAD-dependent epimerase/dehydratase" evidence="2">
    <location>
        <begin position="7"/>
        <end position="227"/>
    </location>
</feature>
<dbReference type="PANTHER" id="PTHR48079">
    <property type="entry name" value="PROTEIN YEEZ"/>
    <property type="match status" value="1"/>
</dbReference>
<proteinExistence type="predicted"/>
<dbReference type="PANTHER" id="PTHR48079:SF6">
    <property type="entry name" value="NAD(P)-BINDING DOMAIN-CONTAINING PROTEIN-RELATED"/>
    <property type="match status" value="1"/>
</dbReference>
<sequence length="282" mass="31538">MNKNQKILVTGANGFIGSHILKYLSDKKEYEVTGLVRKTSDLFRLGGKKYRLLYASLDEPMEGITRGMDIVVHTAAISNIVGCYKDIYRANVDGTLKLIKASVKNGVRRFVHFSSTVVYGFNGNVDTTEDKAKNPFNNNYCKTKTLTEERLEDFKDLIELIILRPSCVFGPMDTKYTYLLLKNLENGLPGFIKGGKSLTSPCYVDNLVSAAHRAVITEKGLGEAFNITDGNDIPWKTFLGMAAGSINSRPPRIPVPPGPIFVLAKFLKIFQIFFLIIHRFKK</sequence>
<evidence type="ECO:0000259" key="2">
    <source>
        <dbReference type="Pfam" id="PF01370"/>
    </source>
</evidence>
<dbReference type="InterPro" id="IPR051783">
    <property type="entry name" value="NAD(P)-dependent_oxidoreduct"/>
</dbReference>
<dbReference type="Pfam" id="PF01370">
    <property type="entry name" value="Epimerase"/>
    <property type="match status" value="1"/>
</dbReference>
<dbReference type="GO" id="GO:0004029">
    <property type="term" value="F:aldehyde dehydrogenase (NAD+) activity"/>
    <property type="evidence" value="ECO:0007669"/>
    <property type="project" value="TreeGrafter"/>
</dbReference>
<keyword evidence="1" id="KW-0472">Membrane</keyword>
<dbReference type="InterPro" id="IPR036291">
    <property type="entry name" value="NAD(P)-bd_dom_sf"/>
</dbReference>
<dbReference type="GO" id="GO:0005737">
    <property type="term" value="C:cytoplasm"/>
    <property type="evidence" value="ECO:0007669"/>
    <property type="project" value="TreeGrafter"/>
</dbReference>
<keyword evidence="1" id="KW-1133">Transmembrane helix</keyword>
<name>A0A0F9HV09_9ZZZZ</name>
<dbReference type="EMBL" id="LAZR01015877">
    <property type="protein sequence ID" value="KKM06962.1"/>
    <property type="molecule type" value="Genomic_DNA"/>
</dbReference>
<reference evidence="3" key="1">
    <citation type="journal article" date="2015" name="Nature">
        <title>Complex archaea that bridge the gap between prokaryotes and eukaryotes.</title>
        <authorList>
            <person name="Spang A."/>
            <person name="Saw J.H."/>
            <person name="Jorgensen S.L."/>
            <person name="Zaremba-Niedzwiedzka K."/>
            <person name="Martijn J."/>
            <person name="Lind A.E."/>
            <person name="van Eijk R."/>
            <person name="Schleper C."/>
            <person name="Guy L."/>
            <person name="Ettema T.J."/>
        </authorList>
    </citation>
    <scope>NUCLEOTIDE SEQUENCE</scope>
</reference>
<dbReference type="SUPFAM" id="SSF51735">
    <property type="entry name" value="NAD(P)-binding Rossmann-fold domains"/>
    <property type="match status" value="1"/>
</dbReference>
<gene>
    <name evidence="3" type="ORF">LCGC14_1738700</name>
</gene>
<evidence type="ECO:0000313" key="3">
    <source>
        <dbReference type="EMBL" id="KKM06962.1"/>
    </source>
</evidence>
<organism evidence="3">
    <name type="scientific">marine sediment metagenome</name>
    <dbReference type="NCBI Taxonomy" id="412755"/>
    <lineage>
        <taxon>unclassified sequences</taxon>
        <taxon>metagenomes</taxon>
        <taxon>ecological metagenomes</taxon>
    </lineage>
</organism>
<dbReference type="Gene3D" id="3.40.50.720">
    <property type="entry name" value="NAD(P)-binding Rossmann-like Domain"/>
    <property type="match status" value="1"/>
</dbReference>
<keyword evidence="1" id="KW-0812">Transmembrane</keyword>